<reference evidence="1 2" key="1">
    <citation type="submission" date="2024-08" db="EMBL/GenBank/DDBJ databases">
        <title>Oceanimonas smirnovii Genome sequencing and assembly.</title>
        <authorList>
            <person name="Tang B."/>
        </authorList>
    </citation>
    <scope>NUCLEOTIDE SEQUENCE [LARGE SCALE GENOMIC DNA]</scope>
    <source>
        <strain evidence="1 2">OS2020-119</strain>
    </source>
</reference>
<accession>A0ABW7NZW3</accession>
<proteinExistence type="predicted"/>
<comment type="caution">
    <text evidence="1">The sequence shown here is derived from an EMBL/GenBank/DDBJ whole genome shotgun (WGS) entry which is preliminary data.</text>
</comment>
<gene>
    <name evidence="1" type="ORF">AB9R89_05405</name>
</gene>
<organism evidence="1 2">
    <name type="scientific">Oceanimonas smirnovii</name>
    <dbReference type="NCBI Taxonomy" id="264574"/>
    <lineage>
        <taxon>Bacteria</taxon>
        <taxon>Pseudomonadati</taxon>
        <taxon>Pseudomonadota</taxon>
        <taxon>Gammaproteobacteria</taxon>
        <taxon>Aeromonadales</taxon>
        <taxon>Aeromonadaceae</taxon>
        <taxon>Oceanimonas</taxon>
    </lineage>
</organism>
<dbReference type="Proteomes" id="UP001610706">
    <property type="component" value="Unassembled WGS sequence"/>
</dbReference>
<dbReference type="EMBL" id="JBGFTR010000006">
    <property type="protein sequence ID" value="MFH7564760.1"/>
    <property type="molecule type" value="Genomic_DNA"/>
</dbReference>
<evidence type="ECO:0000313" key="1">
    <source>
        <dbReference type="EMBL" id="MFH7564760.1"/>
    </source>
</evidence>
<name>A0ABW7NZW3_9GAMM</name>
<protein>
    <submittedName>
        <fullName evidence="1">Zf-HC2 domain-containing protein</fullName>
    </submittedName>
</protein>
<evidence type="ECO:0000313" key="2">
    <source>
        <dbReference type="Proteomes" id="UP001610706"/>
    </source>
</evidence>
<sequence length="48" mass="5840">MSEAQDRSLTAREKLSLRMHTLMCRVCHHFQQQLPVLRRLSRSYIKRK</sequence>
<keyword evidence="2" id="KW-1185">Reference proteome</keyword>
<dbReference type="RefSeq" id="WP_317074180.1">
    <property type="nucleotide sequence ID" value="NZ_CP166302.1"/>
</dbReference>